<dbReference type="PROSITE" id="PS51257">
    <property type="entry name" value="PROKAR_LIPOPROTEIN"/>
    <property type="match status" value="1"/>
</dbReference>
<dbReference type="PROSITE" id="PS00022">
    <property type="entry name" value="EGF_1"/>
    <property type="match status" value="1"/>
</dbReference>
<dbReference type="SMART" id="SM00261">
    <property type="entry name" value="FU"/>
    <property type="match status" value="7"/>
</dbReference>
<dbReference type="PANTHER" id="PTHR45756">
    <property type="entry name" value="PALMITOYLTRANSFERASE"/>
    <property type="match status" value="1"/>
</dbReference>
<keyword evidence="2" id="KW-1015">Disulfide bond</keyword>
<dbReference type="Proteomes" id="UP000613580">
    <property type="component" value="Unassembled WGS sequence"/>
</dbReference>
<dbReference type="Pfam" id="PF23106">
    <property type="entry name" value="EGF_Teneurin"/>
    <property type="match status" value="1"/>
</dbReference>
<dbReference type="PROSITE" id="PS01248">
    <property type="entry name" value="EGF_LAM_1"/>
    <property type="match status" value="1"/>
</dbReference>
<dbReference type="InterPro" id="IPR009030">
    <property type="entry name" value="Growth_fac_rcpt_cys_sf"/>
</dbReference>
<dbReference type="CDD" id="cd00055">
    <property type="entry name" value="EGF_Lam"/>
    <property type="match status" value="1"/>
</dbReference>
<keyword evidence="4" id="KW-1133">Transmembrane helix</keyword>
<feature type="region of interest" description="Disordered" evidence="3">
    <location>
        <begin position="729"/>
        <end position="812"/>
    </location>
</feature>
<dbReference type="CDD" id="cd00064">
    <property type="entry name" value="FU"/>
    <property type="match status" value="3"/>
</dbReference>
<feature type="compositionally biased region" description="Basic and acidic residues" evidence="3">
    <location>
        <begin position="743"/>
        <end position="762"/>
    </location>
</feature>
<dbReference type="InterPro" id="IPR053215">
    <property type="entry name" value="TKL_Ser/Thr_kinase"/>
</dbReference>
<dbReference type="EMBL" id="JACAZE010000004">
    <property type="protein sequence ID" value="KAF7318373.1"/>
    <property type="molecule type" value="Genomic_DNA"/>
</dbReference>
<evidence type="ECO:0000256" key="4">
    <source>
        <dbReference type="SAM" id="Phobius"/>
    </source>
</evidence>
<dbReference type="InterPro" id="IPR006212">
    <property type="entry name" value="Furin_repeat"/>
</dbReference>
<feature type="disulfide bond" evidence="2">
    <location>
        <begin position="180"/>
        <end position="190"/>
    </location>
</feature>
<feature type="transmembrane region" description="Helical" evidence="4">
    <location>
        <begin position="640"/>
        <end position="663"/>
    </location>
</feature>
<dbReference type="AlphaFoldDB" id="A0A8H6TGP5"/>
<feature type="disulfide bond" evidence="2">
    <location>
        <begin position="198"/>
        <end position="207"/>
    </location>
</feature>
<comment type="caution">
    <text evidence="6">The sequence shown here is derived from an EMBL/GenBank/DDBJ whole genome shotgun (WGS) entry which is preliminary data.</text>
</comment>
<sequence>MLIPLLRAATNTSTIICAVGACLQGYSNTSIGVTISSPGSQSALLLPGSYTSTTNPQFLHNLLTSSSPNLTSSPGFKNSTLSTALPLDVVQEPGLSIYADPLYGGQAAFSTIPSAPVNGSTPLSSRALGLSSSVWIAVNSPASPNSRVIIWDSVPDTAQLPTSAPAPGTLTLFDIESAACNPSCSSGGVCSATGTCSCSPGFSGTSCEVCASGFFGPTCSGQCPSGCSKCDDGLTGTGKCLVQETAASCNCLNGVCQADGSCSCATGWTTASNGTACAQVESGFFLTDSGATSICAIGCSACEDGTGICSTCKSGFTLDGNDKTKCDVVAQANSGGTTCPPGSFADGASCSPCSSSCDTCTGPTANDCVQCATGTYTLNNNTCVSADSNGVCEGTSLIANNNKFECDSCGSTCTSCKIPNFNTASTLNQLQCTACITGFSVSNGTCVSECPSGTFDANGVCTACDSSCGTCSGSATFCLSCANNQLASNGTCVSSCPSNTFSSSGSCVSCHPDCETCTGTSFTQCSSCPASRPVLSTGDGRCLPTCSKTEFFDSSSGTCQSCDSSCSSCSGAGPSQCLACASNAQVLRGGTCVAASCDQVVPGLGACLSEFVTVPSSASLPSVSGLTTPTASSGSGPRRLAWWEILLMALGCAFIFVVIVWLWRRRAQKKKQQRAYADPQWRPFKLQARPVGSGWRGRLLDLAERIFTRRRERVVTMNISRPLDLEMASSNPKLVPVPAPQPQRREKPGRGRGRGREREEHHRHLLSHSETTSQSLSDHSAPSIYSQVTGVPPRMPEPRQPVRAGAGADPRFSSTSTIATYYMTTAPVPPLPTGTNRERIQRF</sequence>
<evidence type="ECO:0000313" key="6">
    <source>
        <dbReference type="EMBL" id="KAF7318373.1"/>
    </source>
</evidence>
<evidence type="ECO:0000256" key="2">
    <source>
        <dbReference type="PROSITE-ProRule" id="PRU00076"/>
    </source>
</evidence>
<keyword evidence="4" id="KW-0812">Transmembrane</keyword>
<comment type="caution">
    <text evidence="2">Lacks conserved residue(s) required for the propagation of feature annotation.</text>
</comment>
<dbReference type="SUPFAM" id="SSF57184">
    <property type="entry name" value="Growth factor receptor domain"/>
    <property type="match status" value="3"/>
</dbReference>
<evidence type="ECO:0000313" key="7">
    <source>
        <dbReference type="Proteomes" id="UP000613580"/>
    </source>
</evidence>
<evidence type="ECO:0000256" key="3">
    <source>
        <dbReference type="SAM" id="MobiDB-lite"/>
    </source>
</evidence>
<protein>
    <submittedName>
        <fullName evidence="6">Growth factor receptor domain-containing protein</fullName>
    </submittedName>
</protein>
<dbReference type="InterPro" id="IPR000742">
    <property type="entry name" value="EGF"/>
</dbReference>
<accession>A0A8H6TGP5</accession>
<keyword evidence="7" id="KW-1185">Reference proteome</keyword>
<feature type="compositionally biased region" description="Polar residues" evidence="3">
    <location>
        <begin position="768"/>
        <end position="789"/>
    </location>
</feature>
<feature type="domain" description="EGF-like" evidence="5">
    <location>
        <begin position="176"/>
        <end position="208"/>
    </location>
</feature>
<keyword evidence="4" id="KW-0472">Membrane</keyword>
<keyword evidence="1 2" id="KW-0245">EGF-like domain</keyword>
<evidence type="ECO:0000259" key="5">
    <source>
        <dbReference type="PROSITE" id="PS50026"/>
    </source>
</evidence>
<dbReference type="InterPro" id="IPR002049">
    <property type="entry name" value="LE_dom"/>
</dbReference>
<proteinExistence type="predicted"/>
<dbReference type="OrthoDB" id="18487at2759"/>
<keyword evidence="6" id="KW-0675">Receptor</keyword>
<gene>
    <name evidence="6" type="ORF">HMN09_00346200</name>
</gene>
<dbReference type="SMART" id="SM00181">
    <property type="entry name" value="EGF"/>
    <property type="match status" value="6"/>
</dbReference>
<evidence type="ECO:0000256" key="1">
    <source>
        <dbReference type="ARBA" id="ARBA00022536"/>
    </source>
</evidence>
<dbReference type="Gene3D" id="2.10.220.10">
    <property type="entry name" value="Hormone Receptor, Insulin-like Growth Factor Receptor 1, Chain A, domain 2"/>
    <property type="match status" value="4"/>
</dbReference>
<reference evidence="6" key="1">
    <citation type="submission" date="2020-05" db="EMBL/GenBank/DDBJ databases">
        <title>Mycena genomes resolve the evolution of fungal bioluminescence.</title>
        <authorList>
            <person name="Tsai I.J."/>
        </authorList>
    </citation>
    <scope>NUCLEOTIDE SEQUENCE</scope>
    <source>
        <strain evidence="6">110903Hualien_Pintung</strain>
    </source>
</reference>
<name>A0A8H6TGP5_MYCCL</name>
<dbReference type="Gene3D" id="2.10.25.10">
    <property type="entry name" value="Laminin"/>
    <property type="match status" value="1"/>
</dbReference>
<dbReference type="PANTHER" id="PTHR45756:SF1">
    <property type="entry name" value="PROTEIN KINASE DOMAIN CONTAINING PROTEIN"/>
    <property type="match status" value="1"/>
</dbReference>
<dbReference type="PROSITE" id="PS50026">
    <property type="entry name" value="EGF_3"/>
    <property type="match status" value="1"/>
</dbReference>
<organism evidence="6 7">
    <name type="scientific">Mycena chlorophos</name>
    <name type="common">Agaric fungus</name>
    <name type="synonym">Agaricus chlorophos</name>
    <dbReference type="NCBI Taxonomy" id="658473"/>
    <lineage>
        <taxon>Eukaryota</taxon>
        <taxon>Fungi</taxon>
        <taxon>Dikarya</taxon>
        <taxon>Basidiomycota</taxon>
        <taxon>Agaricomycotina</taxon>
        <taxon>Agaricomycetes</taxon>
        <taxon>Agaricomycetidae</taxon>
        <taxon>Agaricales</taxon>
        <taxon>Marasmiineae</taxon>
        <taxon>Mycenaceae</taxon>
        <taxon>Mycena</taxon>
    </lineage>
</organism>